<dbReference type="EMBL" id="CAGKOT010000007">
    <property type="protein sequence ID" value="CAB5349512.1"/>
    <property type="molecule type" value="Genomic_DNA"/>
</dbReference>
<accession>A0A915YWR7</accession>
<dbReference type="GO" id="GO:0004674">
    <property type="term" value="F:protein serine/threonine kinase activity"/>
    <property type="evidence" value="ECO:0007669"/>
    <property type="project" value="TreeGrafter"/>
</dbReference>
<evidence type="ECO:0000256" key="4">
    <source>
        <dbReference type="ARBA" id="ARBA00022840"/>
    </source>
</evidence>
<evidence type="ECO:0000313" key="6">
    <source>
        <dbReference type="EMBL" id="CAB5349512.1"/>
    </source>
</evidence>
<proteinExistence type="predicted"/>
<evidence type="ECO:0000256" key="3">
    <source>
        <dbReference type="ARBA" id="ARBA00022777"/>
    </source>
</evidence>
<reference evidence="6" key="1">
    <citation type="submission" date="2020-05" db="EMBL/GenBank/DDBJ databases">
        <authorList>
            <person name="Rincon C."/>
            <person name="Sanders R I."/>
            <person name="Robbins C."/>
            <person name="Chaturvedi A."/>
        </authorList>
    </citation>
    <scope>NUCLEOTIDE SEQUENCE</scope>
    <source>
        <strain evidence="6">CHB12</strain>
    </source>
</reference>
<evidence type="ECO:0000313" key="7">
    <source>
        <dbReference type="Proteomes" id="UP000684084"/>
    </source>
</evidence>
<comment type="caution">
    <text evidence="6">The sequence shown here is derived from an EMBL/GenBank/DDBJ whole genome shotgun (WGS) entry which is preliminary data.</text>
</comment>
<dbReference type="PROSITE" id="PS50011">
    <property type="entry name" value="PROTEIN_KINASE_DOM"/>
    <property type="match status" value="1"/>
</dbReference>
<organism evidence="6 7">
    <name type="scientific">Rhizophagus irregularis</name>
    <dbReference type="NCBI Taxonomy" id="588596"/>
    <lineage>
        <taxon>Eukaryota</taxon>
        <taxon>Fungi</taxon>
        <taxon>Fungi incertae sedis</taxon>
        <taxon>Mucoromycota</taxon>
        <taxon>Glomeromycotina</taxon>
        <taxon>Glomeromycetes</taxon>
        <taxon>Glomerales</taxon>
        <taxon>Glomeraceae</taxon>
        <taxon>Rhizophagus</taxon>
    </lineage>
</organism>
<dbReference type="InterPro" id="IPR000719">
    <property type="entry name" value="Prot_kinase_dom"/>
</dbReference>
<keyword evidence="2" id="KW-0547">Nucleotide-binding</keyword>
<dbReference type="VEuPathDB" id="FungiDB:RhiirFUN_026566"/>
<dbReference type="OrthoDB" id="6511923at2759"/>
<name>A0A915YWR7_9GLOM</name>
<dbReference type="GO" id="GO:0005524">
    <property type="term" value="F:ATP binding"/>
    <property type="evidence" value="ECO:0007669"/>
    <property type="project" value="UniProtKB-KW"/>
</dbReference>
<dbReference type="Pfam" id="PF00069">
    <property type="entry name" value="Pkinase"/>
    <property type="match status" value="1"/>
</dbReference>
<feature type="domain" description="Protein kinase" evidence="5">
    <location>
        <begin position="32"/>
        <end position="282"/>
    </location>
</feature>
<keyword evidence="3" id="KW-0418">Kinase</keyword>
<dbReference type="PANTHER" id="PTHR44329:SF288">
    <property type="entry name" value="MITOGEN-ACTIVATED PROTEIN KINASE KINASE KINASE 20"/>
    <property type="match status" value="1"/>
</dbReference>
<evidence type="ECO:0000256" key="1">
    <source>
        <dbReference type="ARBA" id="ARBA00022679"/>
    </source>
</evidence>
<dbReference type="CDD" id="cd00180">
    <property type="entry name" value="PKc"/>
    <property type="match status" value="1"/>
</dbReference>
<sequence>MTIDKQTDDSVDWVEKAINENYIKYYNCSEFTNIKEINGNGSAGKIYQANWKGADSPLVIKSSYKLTIKEIVNELKIQREIDFHPNILRFYGISRLENQMNKFSLIIEYADSGSLHSYLKENFNKLEWCDKYRLALQLASAVECIHNEGIIHCDLHAHNVLIHQNNIKLADFGLSRKTSEASIYLKDVYVLEFFYGNYQVDVDLFMMKIHNMINLYKACWLNDPDKRPAIQQVVLSLKSIISKEHNECISAIICKKELPKEINSNPISIDNEFDDLIQLLIN</sequence>
<evidence type="ECO:0000256" key="2">
    <source>
        <dbReference type="ARBA" id="ARBA00022741"/>
    </source>
</evidence>
<keyword evidence="1" id="KW-0808">Transferase</keyword>
<gene>
    <name evidence="6" type="ORF">CHRIB12_LOCUS4740</name>
</gene>
<protein>
    <recommendedName>
        <fullName evidence="5">Protein kinase domain-containing protein</fullName>
    </recommendedName>
</protein>
<dbReference type="Proteomes" id="UP000684084">
    <property type="component" value="Unassembled WGS sequence"/>
</dbReference>
<dbReference type="AlphaFoldDB" id="A0A915YWR7"/>
<dbReference type="InterPro" id="IPR051681">
    <property type="entry name" value="Ser/Thr_Kinases-Pseudokinases"/>
</dbReference>
<evidence type="ECO:0000259" key="5">
    <source>
        <dbReference type="PROSITE" id="PS50011"/>
    </source>
</evidence>
<dbReference type="PANTHER" id="PTHR44329">
    <property type="entry name" value="SERINE/THREONINE-PROTEIN KINASE TNNI3K-RELATED"/>
    <property type="match status" value="1"/>
</dbReference>
<keyword evidence="4" id="KW-0067">ATP-binding</keyword>